<dbReference type="EMBL" id="VSFC01000030">
    <property type="protein sequence ID" value="TYA56653.1"/>
    <property type="molecule type" value="Genomic_DNA"/>
</dbReference>
<dbReference type="Pfam" id="PF02709">
    <property type="entry name" value="Glyco_transf_7C"/>
    <property type="match status" value="1"/>
</dbReference>
<keyword evidence="1 4" id="KW-0808">Transferase</keyword>
<dbReference type="PANTHER" id="PTHR43685">
    <property type="entry name" value="GLYCOSYLTRANSFERASE"/>
    <property type="match status" value="1"/>
</dbReference>
<feature type="domain" description="Galactosyltransferase C-terminal" evidence="3">
    <location>
        <begin position="146"/>
        <end position="201"/>
    </location>
</feature>
<dbReference type="InterPro" id="IPR029044">
    <property type="entry name" value="Nucleotide-diphossugar_trans"/>
</dbReference>
<feature type="domain" description="Glycosyltransferase 2-like" evidence="2">
    <location>
        <begin position="7"/>
        <end position="143"/>
    </location>
</feature>
<dbReference type="AlphaFoldDB" id="A0A5D0GCB1"/>
<reference evidence="4 5" key="1">
    <citation type="submission" date="2019-08" db="EMBL/GenBank/DDBJ databases">
        <title>Formosa sediminis sp. nov., isolated from marine sediment.</title>
        <authorList>
            <person name="Cao W.R."/>
        </authorList>
    </citation>
    <scope>NUCLEOTIDE SEQUENCE [LARGE SCALE GENOMIC DNA]</scope>
    <source>
        <strain evidence="4 5">1494</strain>
    </source>
</reference>
<dbReference type="GO" id="GO:0016740">
    <property type="term" value="F:transferase activity"/>
    <property type="evidence" value="ECO:0007669"/>
    <property type="project" value="UniProtKB-KW"/>
</dbReference>
<dbReference type="OrthoDB" id="597270at2"/>
<dbReference type="InterPro" id="IPR027791">
    <property type="entry name" value="Galactosyl_T_C"/>
</dbReference>
<dbReference type="Proteomes" id="UP000324550">
    <property type="component" value="Unassembled WGS sequence"/>
</dbReference>
<name>A0A5D0GCB1_9FLAO</name>
<comment type="caution">
    <text evidence="4">The sequence shown here is derived from an EMBL/GenBank/DDBJ whole genome shotgun (WGS) entry which is preliminary data.</text>
</comment>
<gene>
    <name evidence="4" type="ORF">FVF61_05815</name>
</gene>
<sequence>MNTNLVSVIVPCYNQAEYLDEALTSVLEQTYTHWECIIINDGSVDNTKDLAAKWVENDNRFIYIEQQNKGLSEARNSGIRVTKGFYILPLDADDKVAPNYIALGVQEFLDDKSLKVVYCQAEFFGAKTGLWNLPEYTFNSLLQSNKIFCTALFKRDDWEKIGGYDSNMKYGLEDWEFWINLLKRGGNVKKLEMVGFYYRVKEGSMIKSMTPEQVSYSNNYVLQKHSDVYIKTYNKLLEANKNLEALLRSRKHALNLLIKRVFGFHVFKQ</sequence>
<evidence type="ECO:0000259" key="2">
    <source>
        <dbReference type="Pfam" id="PF00535"/>
    </source>
</evidence>
<dbReference type="RefSeq" id="WP_148454308.1">
    <property type="nucleotide sequence ID" value="NZ_VSFC01000030.1"/>
</dbReference>
<evidence type="ECO:0000256" key="1">
    <source>
        <dbReference type="ARBA" id="ARBA00022679"/>
    </source>
</evidence>
<dbReference type="InterPro" id="IPR001173">
    <property type="entry name" value="Glyco_trans_2-like"/>
</dbReference>
<dbReference type="Gene3D" id="3.90.550.10">
    <property type="entry name" value="Spore Coat Polysaccharide Biosynthesis Protein SpsA, Chain A"/>
    <property type="match status" value="1"/>
</dbReference>
<dbReference type="InterPro" id="IPR050834">
    <property type="entry name" value="Glycosyltransf_2"/>
</dbReference>
<proteinExistence type="predicted"/>
<keyword evidence="5" id="KW-1185">Reference proteome</keyword>
<evidence type="ECO:0000313" key="4">
    <source>
        <dbReference type="EMBL" id="TYA56653.1"/>
    </source>
</evidence>
<accession>A0A5D0GCB1</accession>
<dbReference type="SUPFAM" id="SSF53448">
    <property type="entry name" value="Nucleotide-diphospho-sugar transferases"/>
    <property type="match status" value="1"/>
</dbReference>
<dbReference type="CDD" id="cd00761">
    <property type="entry name" value="Glyco_tranf_GTA_type"/>
    <property type="match status" value="1"/>
</dbReference>
<evidence type="ECO:0000259" key="3">
    <source>
        <dbReference type="Pfam" id="PF02709"/>
    </source>
</evidence>
<dbReference type="Pfam" id="PF00535">
    <property type="entry name" value="Glycos_transf_2"/>
    <property type="match status" value="1"/>
</dbReference>
<organism evidence="4 5">
    <name type="scientific">Formosa maritima</name>
    <dbReference type="NCBI Taxonomy" id="2592046"/>
    <lineage>
        <taxon>Bacteria</taxon>
        <taxon>Pseudomonadati</taxon>
        <taxon>Bacteroidota</taxon>
        <taxon>Flavobacteriia</taxon>
        <taxon>Flavobacteriales</taxon>
        <taxon>Flavobacteriaceae</taxon>
        <taxon>Formosa</taxon>
    </lineage>
</organism>
<protein>
    <submittedName>
        <fullName evidence="4">Glycosyltransferase family 2 protein</fullName>
    </submittedName>
</protein>
<evidence type="ECO:0000313" key="5">
    <source>
        <dbReference type="Proteomes" id="UP000324550"/>
    </source>
</evidence>
<dbReference type="PANTHER" id="PTHR43685:SF2">
    <property type="entry name" value="GLYCOSYLTRANSFERASE 2-LIKE DOMAIN-CONTAINING PROTEIN"/>
    <property type="match status" value="1"/>
</dbReference>